<dbReference type="Proteomes" id="UP001595755">
    <property type="component" value="Unassembled WGS sequence"/>
</dbReference>
<dbReference type="SUPFAM" id="SSF53822">
    <property type="entry name" value="Periplasmic binding protein-like I"/>
    <property type="match status" value="1"/>
</dbReference>
<dbReference type="InterPro" id="IPR046335">
    <property type="entry name" value="LacI/GalR-like_sensor"/>
</dbReference>
<dbReference type="PROSITE" id="PS00356">
    <property type="entry name" value="HTH_LACI_1"/>
    <property type="match status" value="1"/>
</dbReference>
<evidence type="ECO:0000259" key="5">
    <source>
        <dbReference type="PROSITE" id="PS50932"/>
    </source>
</evidence>
<dbReference type="SUPFAM" id="SSF47413">
    <property type="entry name" value="lambda repressor-like DNA-binding domains"/>
    <property type="match status" value="1"/>
</dbReference>
<keyword evidence="4" id="KW-0804">Transcription</keyword>
<evidence type="ECO:0000313" key="6">
    <source>
        <dbReference type="EMBL" id="MFC4301913.1"/>
    </source>
</evidence>
<feature type="domain" description="HTH lacI-type" evidence="5">
    <location>
        <begin position="2"/>
        <end position="56"/>
    </location>
</feature>
<dbReference type="CDD" id="cd01392">
    <property type="entry name" value="HTH_LacI"/>
    <property type="match status" value="1"/>
</dbReference>
<comment type="caution">
    <text evidence="6">The sequence shown here is derived from an EMBL/GenBank/DDBJ whole genome shotgun (WGS) entry which is preliminary data.</text>
</comment>
<keyword evidence="2" id="KW-0805">Transcription regulation</keyword>
<dbReference type="Pfam" id="PF00356">
    <property type="entry name" value="LacI"/>
    <property type="match status" value="1"/>
</dbReference>
<evidence type="ECO:0000256" key="4">
    <source>
        <dbReference type="ARBA" id="ARBA00023163"/>
    </source>
</evidence>
<dbReference type="SMART" id="SM00354">
    <property type="entry name" value="HTH_LACI"/>
    <property type="match status" value="1"/>
</dbReference>
<reference evidence="7" key="1">
    <citation type="journal article" date="2019" name="Int. J. Syst. Evol. Microbiol.">
        <title>The Global Catalogue of Microorganisms (GCM) 10K type strain sequencing project: providing services to taxonomists for standard genome sequencing and annotation.</title>
        <authorList>
            <consortium name="The Broad Institute Genomics Platform"/>
            <consortium name="The Broad Institute Genome Sequencing Center for Infectious Disease"/>
            <person name="Wu L."/>
            <person name="Ma J."/>
        </authorList>
    </citation>
    <scope>NUCLEOTIDE SEQUENCE [LARGE SCALE GENOMIC DNA]</scope>
    <source>
        <strain evidence="7">CGMCC 4.1641</strain>
    </source>
</reference>
<keyword evidence="7" id="KW-1185">Reference proteome</keyword>
<dbReference type="GO" id="GO:0003677">
    <property type="term" value="F:DNA binding"/>
    <property type="evidence" value="ECO:0007669"/>
    <property type="project" value="UniProtKB-KW"/>
</dbReference>
<dbReference type="RefSeq" id="WP_204604620.1">
    <property type="nucleotide sequence ID" value="NZ_JBHSED010000001.1"/>
</dbReference>
<protein>
    <submittedName>
        <fullName evidence="6">LacI family DNA-binding transcriptional regulator</fullName>
    </submittedName>
</protein>
<proteinExistence type="predicted"/>
<dbReference type="PRINTS" id="PR00036">
    <property type="entry name" value="HTHLACI"/>
</dbReference>
<dbReference type="EMBL" id="JBHSED010000001">
    <property type="protein sequence ID" value="MFC4301913.1"/>
    <property type="molecule type" value="Genomic_DNA"/>
</dbReference>
<dbReference type="InterPro" id="IPR028082">
    <property type="entry name" value="Peripla_BP_I"/>
</dbReference>
<keyword evidence="3 6" id="KW-0238">DNA-binding</keyword>
<organism evidence="6 7">
    <name type="scientific">Cohnella boryungensis</name>
    <dbReference type="NCBI Taxonomy" id="768479"/>
    <lineage>
        <taxon>Bacteria</taxon>
        <taxon>Bacillati</taxon>
        <taxon>Bacillota</taxon>
        <taxon>Bacilli</taxon>
        <taxon>Bacillales</taxon>
        <taxon>Paenibacillaceae</taxon>
        <taxon>Cohnella</taxon>
    </lineage>
</organism>
<dbReference type="InterPro" id="IPR010982">
    <property type="entry name" value="Lambda_DNA-bd_dom_sf"/>
</dbReference>
<dbReference type="PANTHER" id="PTHR30146:SF148">
    <property type="entry name" value="HTH-TYPE TRANSCRIPTIONAL REPRESSOR PURR-RELATED"/>
    <property type="match status" value="1"/>
</dbReference>
<name>A0ABV8S4R7_9BACL</name>
<sequence length="346" mass="38288">MVTIYDIAAKAGVSAMTVSRVINNTGKISDKTRAKVRRVMEELNYVPNHMARSLVLQQSNVLFLLITDITNPFYTTLARGAEDAAKKHGYRLLFGNSDESLDKEKDYVDAILATRADGVLVAPAGDLSLPHLETLRLHQVPFVLLDREVPGMDSDVVLGDSKEGARKLVDHLTSQGHERIALINGSPQISSARLRLEGYREALKLNDLAFDEAYVLETAFEPRSDLSEIERWLDRMDPAPTAIVAGNNVLAVEVIRTLHARGIRVPEQVSLVCFDDLGPFSEIDPFLTVIAQQAYQFGYLGTQMLVERLQERGVTGLPWKKIVLPADMIVRRSVAAISPTDGRSAR</sequence>
<evidence type="ECO:0000313" key="7">
    <source>
        <dbReference type="Proteomes" id="UP001595755"/>
    </source>
</evidence>
<evidence type="ECO:0000256" key="3">
    <source>
        <dbReference type="ARBA" id="ARBA00023125"/>
    </source>
</evidence>
<dbReference type="Gene3D" id="3.40.50.2300">
    <property type="match status" value="2"/>
</dbReference>
<dbReference type="InterPro" id="IPR000843">
    <property type="entry name" value="HTH_LacI"/>
</dbReference>
<dbReference type="PROSITE" id="PS50932">
    <property type="entry name" value="HTH_LACI_2"/>
    <property type="match status" value="1"/>
</dbReference>
<dbReference type="Pfam" id="PF13377">
    <property type="entry name" value="Peripla_BP_3"/>
    <property type="match status" value="1"/>
</dbReference>
<evidence type="ECO:0000256" key="1">
    <source>
        <dbReference type="ARBA" id="ARBA00022491"/>
    </source>
</evidence>
<dbReference type="Gene3D" id="1.10.260.40">
    <property type="entry name" value="lambda repressor-like DNA-binding domains"/>
    <property type="match status" value="1"/>
</dbReference>
<evidence type="ECO:0000256" key="2">
    <source>
        <dbReference type="ARBA" id="ARBA00023015"/>
    </source>
</evidence>
<keyword evidence="1" id="KW-0678">Repressor</keyword>
<dbReference type="PANTHER" id="PTHR30146">
    <property type="entry name" value="LACI-RELATED TRANSCRIPTIONAL REPRESSOR"/>
    <property type="match status" value="1"/>
</dbReference>
<gene>
    <name evidence="6" type="ORF">ACFO1S_00500</name>
</gene>
<accession>A0ABV8S4R7</accession>